<dbReference type="AlphaFoldDB" id="A0AAJ6QUH4"/>
<protein>
    <submittedName>
        <fullName evidence="4">Coiled-coil domain-containing protein 32-like</fullName>
    </submittedName>
</protein>
<proteinExistence type="predicted"/>
<dbReference type="Pfam" id="PF14989">
    <property type="entry name" value="CCDC32"/>
    <property type="match status" value="1"/>
</dbReference>
<evidence type="ECO:0000256" key="1">
    <source>
        <dbReference type="SAM" id="Coils"/>
    </source>
</evidence>
<organism evidence="3 4">
    <name type="scientific">Galendromus occidentalis</name>
    <name type="common">western predatory mite</name>
    <dbReference type="NCBI Taxonomy" id="34638"/>
    <lineage>
        <taxon>Eukaryota</taxon>
        <taxon>Metazoa</taxon>
        <taxon>Ecdysozoa</taxon>
        <taxon>Arthropoda</taxon>
        <taxon>Chelicerata</taxon>
        <taxon>Arachnida</taxon>
        <taxon>Acari</taxon>
        <taxon>Parasitiformes</taxon>
        <taxon>Mesostigmata</taxon>
        <taxon>Gamasina</taxon>
        <taxon>Phytoseioidea</taxon>
        <taxon>Phytoseiidae</taxon>
        <taxon>Typhlodrominae</taxon>
        <taxon>Galendromus</taxon>
    </lineage>
</organism>
<sequence>MSEPLDPITAFEDNFEPCSGEGKQMDEKAHYVMPDREQYLASLEAKLRKIKGTKRTEKEEARRMVQEMQLHKEDRWGSAMQEVIPIDFSNDFQEDPCAAPFIVRFLFPERSALTADELQKLLENDCLTALVDHEGDPVTLNQDADSSSPQPSP</sequence>
<feature type="region of interest" description="Disordered" evidence="2">
    <location>
        <begin position="134"/>
        <end position="153"/>
    </location>
</feature>
<evidence type="ECO:0000313" key="4">
    <source>
        <dbReference type="RefSeq" id="XP_003744288.2"/>
    </source>
</evidence>
<dbReference type="Proteomes" id="UP000694867">
    <property type="component" value="Unplaced"/>
</dbReference>
<dbReference type="PANTHER" id="PTHR31800:SF1">
    <property type="entry name" value="COILED-COIL DOMAIN-CONTAINING PROTEIN 32"/>
    <property type="match status" value="1"/>
</dbReference>
<reference evidence="4" key="1">
    <citation type="submission" date="2025-08" db="UniProtKB">
        <authorList>
            <consortium name="RefSeq"/>
        </authorList>
    </citation>
    <scope>IDENTIFICATION</scope>
</reference>
<dbReference type="PANTHER" id="PTHR31800">
    <property type="entry name" value="COILED-COIL DOMAIN-CONTAINING PROTEIN 32"/>
    <property type="match status" value="1"/>
</dbReference>
<dbReference type="GO" id="GO:0044782">
    <property type="term" value="P:cilium organization"/>
    <property type="evidence" value="ECO:0007669"/>
    <property type="project" value="TreeGrafter"/>
</dbReference>
<gene>
    <name evidence="4" type="primary">LOC100902503</name>
</gene>
<dbReference type="RefSeq" id="XP_003744288.2">
    <property type="nucleotide sequence ID" value="XM_003744240.3"/>
</dbReference>
<feature type="region of interest" description="Disordered" evidence="2">
    <location>
        <begin position="1"/>
        <end position="22"/>
    </location>
</feature>
<keyword evidence="3" id="KW-1185">Reference proteome</keyword>
<name>A0AAJ6QUH4_9ACAR</name>
<evidence type="ECO:0000313" key="3">
    <source>
        <dbReference type="Proteomes" id="UP000694867"/>
    </source>
</evidence>
<evidence type="ECO:0000256" key="2">
    <source>
        <dbReference type="SAM" id="MobiDB-lite"/>
    </source>
</evidence>
<keyword evidence="1" id="KW-0175">Coiled coil</keyword>
<dbReference type="InterPro" id="IPR028039">
    <property type="entry name" value="CCDC32"/>
</dbReference>
<dbReference type="GeneID" id="100902503"/>
<dbReference type="KEGG" id="goe:100902503"/>
<feature type="coiled-coil region" evidence="1">
    <location>
        <begin position="40"/>
        <end position="74"/>
    </location>
</feature>
<accession>A0AAJ6QUH4</accession>